<evidence type="ECO:0000313" key="2">
    <source>
        <dbReference type="EMBL" id="APC49142.1"/>
    </source>
</evidence>
<dbReference type="GeneID" id="71515413"/>
<dbReference type="Pfam" id="PF05130">
    <property type="entry name" value="FlgN"/>
    <property type="match status" value="1"/>
</dbReference>
<dbReference type="InterPro" id="IPR036679">
    <property type="entry name" value="FlgN-like_sf"/>
</dbReference>
<name>A0AAC9J101_VIRHA</name>
<keyword evidence="2" id="KW-0969">Cilium</keyword>
<dbReference type="Gene3D" id="1.20.58.300">
    <property type="entry name" value="FlgN-like"/>
    <property type="match status" value="1"/>
</dbReference>
<keyword evidence="1" id="KW-1005">Bacterial flagellum biogenesis</keyword>
<gene>
    <name evidence="2" type="ORF">BME96_13460</name>
</gene>
<dbReference type="EMBL" id="CP017962">
    <property type="protein sequence ID" value="APC49142.1"/>
    <property type="molecule type" value="Genomic_DNA"/>
</dbReference>
<dbReference type="Proteomes" id="UP000182945">
    <property type="component" value="Chromosome"/>
</dbReference>
<dbReference type="RefSeq" id="WP_019377756.1">
    <property type="nucleotide sequence ID" value="NZ_CP017962.1"/>
</dbReference>
<accession>A0AAC9J101</accession>
<keyword evidence="2" id="KW-0966">Cell projection</keyword>
<organism evidence="2 3">
    <name type="scientific">Virgibacillus halodenitrificans</name>
    <name type="common">Bacillus halodenitrificans</name>
    <dbReference type="NCBI Taxonomy" id="1482"/>
    <lineage>
        <taxon>Bacteria</taxon>
        <taxon>Bacillati</taxon>
        <taxon>Bacillota</taxon>
        <taxon>Bacilli</taxon>
        <taxon>Bacillales</taxon>
        <taxon>Bacillaceae</taxon>
        <taxon>Virgibacillus</taxon>
    </lineage>
</organism>
<reference evidence="2 3" key="1">
    <citation type="submission" date="2016-11" db="EMBL/GenBank/DDBJ databases">
        <title>Complete genome sequencing of Virgibacillus halodenitrificans PDB-F2.</title>
        <authorList>
            <person name="Sun Z."/>
            <person name="Zhou Y."/>
            <person name="Li H."/>
        </authorList>
    </citation>
    <scope>NUCLEOTIDE SEQUENCE [LARGE SCALE GENOMIC DNA]</scope>
    <source>
        <strain evidence="2 3">PDB-F2</strain>
    </source>
</reference>
<evidence type="ECO:0000313" key="3">
    <source>
        <dbReference type="Proteomes" id="UP000182945"/>
    </source>
</evidence>
<dbReference type="SUPFAM" id="SSF140566">
    <property type="entry name" value="FlgN-like"/>
    <property type="match status" value="1"/>
</dbReference>
<dbReference type="InterPro" id="IPR007809">
    <property type="entry name" value="FlgN-like"/>
</dbReference>
<evidence type="ECO:0000256" key="1">
    <source>
        <dbReference type="ARBA" id="ARBA00022795"/>
    </source>
</evidence>
<proteinExistence type="predicted"/>
<dbReference type="GO" id="GO:0044780">
    <property type="term" value="P:bacterial-type flagellum assembly"/>
    <property type="evidence" value="ECO:0007669"/>
    <property type="project" value="InterPro"/>
</dbReference>
<dbReference type="KEGG" id="vhl:BME96_13460"/>
<protein>
    <submittedName>
        <fullName evidence="2">Flagellar protein FlgN</fullName>
    </submittedName>
</protein>
<keyword evidence="2" id="KW-0282">Flagellum</keyword>
<dbReference type="AlphaFoldDB" id="A0AAC9J101"/>
<sequence>MSVQLIIQSLHQLVDVHKQLLRLSKQKTEAIKEGSIDNMQKVIGQERKEIKQLEQAEKIREKLVSDWFIKNGFSQEDVSITFLLDHIEQLDEREKLGNITIRLTKLITELKQQEQLNQSLINQSMKFIQLSLDMLNPSIQNINYGNQQQYGKEAQKRSIFDSKA</sequence>